<evidence type="ECO:0000256" key="2">
    <source>
        <dbReference type="ARBA" id="ARBA00013090"/>
    </source>
</evidence>
<name>A0A1F5N892_9BACT</name>
<dbReference type="HAMAP" id="MF_00258">
    <property type="entry name" value="Glu_racemase"/>
    <property type="match status" value="1"/>
</dbReference>
<dbReference type="EC" id="5.1.1.3" evidence="2 7"/>
<comment type="catalytic activity">
    <reaction evidence="1 7">
        <text>L-glutamate = D-glutamate</text>
        <dbReference type="Rhea" id="RHEA:12813"/>
        <dbReference type="ChEBI" id="CHEBI:29985"/>
        <dbReference type="ChEBI" id="CHEBI:29986"/>
        <dbReference type="EC" id="5.1.1.3"/>
    </reaction>
</comment>
<dbReference type="InterPro" id="IPR015942">
    <property type="entry name" value="Asp/Glu/hydantoin_racemase"/>
</dbReference>
<dbReference type="STRING" id="1817821.A2717_04565"/>
<accession>A0A1F5N892</accession>
<keyword evidence="5 7" id="KW-0413">Isomerase</keyword>
<feature type="active site" description="Proton donor/acceptor" evidence="7">
    <location>
        <position position="71"/>
    </location>
</feature>
<keyword evidence="4 7" id="KW-0573">Peptidoglycan synthesis</keyword>
<dbReference type="GO" id="GO:0008881">
    <property type="term" value="F:glutamate racemase activity"/>
    <property type="evidence" value="ECO:0007669"/>
    <property type="project" value="UniProtKB-UniRule"/>
</dbReference>
<dbReference type="AlphaFoldDB" id="A0A1F5N892"/>
<dbReference type="SUPFAM" id="SSF53681">
    <property type="entry name" value="Aspartate/glutamate racemase"/>
    <property type="match status" value="2"/>
</dbReference>
<evidence type="ECO:0000256" key="5">
    <source>
        <dbReference type="ARBA" id="ARBA00023235"/>
    </source>
</evidence>
<feature type="active site" description="Proton donor/acceptor" evidence="7">
    <location>
        <position position="182"/>
    </location>
</feature>
<keyword evidence="6 7" id="KW-0961">Cell wall biogenesis/degradation</keyword>
<evidence type="ECO:0000256" key="6">
    <source>
        <dbReference type="ARBA" id="ARBA00023316"/>
    </source>
</evidence>
<evidence type="ECO:0000256" key="3">
    <source>
        <dbReference type="ARBA" id="ARBA00022960"/>
    </source>
</evidence>
<organism evidence="8 9">
    <name type="scientific">Candidatus Doudnabacteria bacterium RIFCSPHIGHO2_01_FULL_41_86</name>
    <dbReference type="NCBI Taxonomy" id="1817821"/>
    <lineage>
        <taxon>Bacteria</taxon>
        <taxon>Candidatus Doudnaibacteriota</taxon>
    </lineage>
</organism>
<sequence>MKIGFFDSGLGGLYLLRSMLRSKLSKYDFVFLGDTKNLPYGEKSQEEIYELTRNAVEFLFNQGCGLVIVACNTSSAQALRKIQQKFLKSSYPDKKVLGVIRPTVELIKAGNVCVLATSSTVNAKAYTKELKNINPKLKITEIAAPELVPLIESGHLDKLSIKVKEYADLVREKKVKNLILGCTHYAIVRDEFAQHLKGIKIISQESIVPVKLQDYLDNHPEIERNLSQRNERKFFVTKLNPTFHKSAKLWFGKKLVLTLAKV</sequence>
<dbReference type="EMBL" id="MFEH01000004">
    <property type="protein sequence ID" value="OGE73876.1"/>
    <property type="molecule type" value="Genomic_DNA"/>
</dbReference>
<comment type="pathway">
    <text evidence="7">Cell wall biogenesis; peptidoglycan biosynthesis.</text>
</comment>
<dbReference type="InterPro" id="IPR018187">
    <property type="entry name" value="Asp/Glu_racemase_AS_1"/>
</dbReference>
<dbReference type="PANTHER" id="PTHR21198">
    <property type="entry name" value="GLUTAMATE RACEMASE"/>
    <property type="match status" value="1"/>
</dbReference>
<feature type="binding site" evidence="7">
    <location>
        <begin position="40"/>
        <end position="41"/>
    </location>
    <ligand>
        <name>substrate</name>
    </ligand>
</feature>
<dbReference type="UniPathway" id="UPA00219"/>
<dbReference type="NCBIfam" id="TIGR00067">
    <property type="entry name" value="glut_race"/>
    <property type="match status" value="1"/>
</dbReference>
<gene>
    <name evidence="7" type="primary">murI</name>
    <name evidence="8" type="ORF">A2717_04565</name>
</gene>
<feature type="binding site" evidence="7">
    <location>
        <begin position="7"/>
        <end position="8"/>
    </location>
    <ligand>
        <name>substrate</name>
    </ligand>
</feature>
<reference evidence="8 9" key="1">
    <citation type="journal article" date="2016" name="Nat. Commun.">
        <title>Thousands of microbial genomes shed light on interconnected biogeochemical processes in an aquifer system.</title>
        <authorList>
            <person name="Anantharaman K."/>
            <person name="Brown C.T."/>
            <person name="Hug L.A."/>
            <person name="Sharon I."/>
            <person name="Castelle C.J."/>
            <person name="Probst A.J."/>
            <person name="Thomas B.C."/>
            <person name="Singh A."/>
            <person name="Wilkins M.J."/>
            <person name="Karaoz U."/>
            <person name="Brodie E.L."/>
            <person name="Williams K.H."/>
            <person name="Hubbard S.S."/>
            <person name="Banfield J.F."/>
        </authorList>
    </citation>
    <scope>NUCLEOTIDE SEQUENCE [LARGE SCALE GENOMIC DNA]</scope>
</reference>
<evidence type="ECO:0000313" key="9">
    <source>
        <dbReference type="Proteomes" id="UP000177610"/>
    </source>
</evidence>
<dbReference type="Proteomes" id="UP000177610">
    <property type="component" value="Unassembled WGS sequence"/>
</dbReference>
<feature type="binding site" evidence="7">
    <location>
        <begin position="183"/>
        <end position="184"/>
    </location>
    <ligand>
        <name>substrate</name>
    </ligand>
</feature>
<dbReference type="GO" id="GO:0071555">
    <property type="term" value="P:cell wall organization"/>
    <property type="evidence" value="ECO:0007669"/>
    <property type="project" value="UniProtKB-KW"/>
</dbReference>
<keyword evidence="3 7" id="KW-0133">Cell shape</keyword>
<evidence type="ECO:0000256" key="1">
    <source>
        <dbReference type="ARBA" id="ARBA00001602"/>
    </source>
</evidence>
<feature type="binding site" evidence="7">
    <location>
        <begin position="72"/>
        <end position="73"/>
    </location>
    <ligand>
        <name>substrate</name>
    </ligand>
</feature>
<dbReference type="GO" id="GO:0009252">
    <property type="term" value="P:peptidoglycan biosynthetic process"/>
    <property type="evidence" value="ECO:0007669"/>
    <property type="project" value="UniProtKB-UniRule"/>
</dbReference>
<dbReference type="Pfam" id="PF01177">
    <property type="entry name" value="Asp_Glu_race"/>
    <property type="match status" value="1"/>
</dbReference>
<comment type="caution">
    <text evidence="8">The sequence shown here is derived from an EMBL/GenBank/DDBJ whole genome shotgun (WGS) entry which is preliminary data.</text>
</comment>
<proteinExistence type="inferred from homology"/>
<dbReference type="GO" id="GO:0008360">
    <property type="term" value="P:regulation of cell shape"/>
    <property type="evidence" value="ECO:0007669"/>
    <property type="project" value="UniProtKB-KW"/>
</dbReference>
<dbReference type="Gene3D" id="3.40.50.1860">
    <property type="match status" value="2"/>
</dbReference>
<evidence type="ECO:0000256" key="4">
    <source>
        <dbReference type="ARBA" id="ARBA00022984"/>
    </source>
</evidence>
<dbReference type="PANTHER" id="PTHR21198:SF2">
    <property type="entry name" value="GLUTAMATE RACEMASE"/>
    <property type="match status" value="1"/>
</dbReference>
<evidence type="ECO:0000313" key="8">
    <source>
        <dbReference type="EMBL" id="OGE73876.1"/>
    </source>
</evidence>
<dbReference type="InterPro" id="IPR001920">
    <property type="entry name" value="Asp/Glu_race"/>
</dbReference>
<protein>
    <recommendedName>
        <fullName evidence="2 7">Glutamate racemase</fullName>
        <ecNumber evidence="2 7">5.1.1.3</ecNumber>
    </recommendedName>
</protein>
<dbReference type="PROSITE" id="PS00923">
    <property type="entry name" value="ASP_GLU_RACEMASE_1"/>
    <property type="match status" value="1"/>
</dbReference>
<comment type="similarity">
    <text evidence="7">Belongs to the aspartate/glutamate racemases family.</text>
</comment>
<evidence type="ECO:0000256" key="7">
    <source>
        <dbReference type="HAMAP-Rule" id="MF_00258"/>
    </source>
</evidence>
<dbReference type="InterPro" id="IPR004391">
    <property type="entry name" value="Glu_race"/>
</dbReference>
<comment type="function">
    <text evidence="7">Provides the (R)-glutamate required for cell wall biosynthesis.</text>
</comment>